<evidence type="ECO:0000313" key="10">
    <source>
        <dbReference type="Proteomes" id="UP000198929"/>
    </source>
</evidence>
<organism evidence="9 10">
    <name type="scientific">Corynebacterium cystitidis DSM 20524</name>
    <dbReference type="NCBI Taxonomy" id="1121357"/>
    <lineage>
        <taxon>Bacteria</taxon>
        <taxon>Bacillati</taxon>
        <taxon>Actinomycetota</taxon>
        <taxon>Actinomycetes</taxon>
        <taxon>Mycobacteriales</taxon>
        <taxon>Corynebacteriaceae</taxon>
        <taxon>Corynebacterium</taxon>
    </lineage>
</organism>
<reference evidence="10" key="1">
    <citation type="submission" date="2016-10" db="EMBL/GenBank/DDBJ databases">
        <authorList>
            <person name="Varghese N."/>
            <person name="Submissions S."/>
        </authorList>
    </citation>
    <scope>NUCLEOTIDE SEQUENCE [LARGE SCALE GENOMIC DNA]</scope>
    <source>
        <strain evidence="10">DSM 20524</strain>
    </source>
</reference>
<keyword evidence="7 8" id="KW-0472">Membrane</keyword>
<dbReference type="CDD" id="cd06550">
    <property type="entry name" value="TM_ABC_iron-siderophores_like"/>
    <property type="match status" value="1"/>
</dbReference>
<feature type="transmembrane region" description="Helical" evidence="8">
    <location>
        <begin position="212"/>
        <end position="236"/>
    </location>
</feature>
<proteinExistence type="inferred from homology"/>
<dbReference type="PANTHER" id="PTHR30472">
    <property type="entry name" value="FERRIC ENTEROBACTIN TRANSPORT SYSTEM PERMEASE PROTEIN"/>
    <property type="match status" value="1"/>
</dbReference>
<keyword evidence="5 8" id="KW-0812">Transmembrane</keyword>
<keyword evidence="6 8" id="KW-1133">Transmembrane helix</keyword>
<dbReference type="FunFam" id="1.10.3470.10:FF:000001">
    <property type="entry name" value="Vitamin B12 ABC transporter permease BtuC"/>
    <property type="match status" value="1"/>
</dbReference>
<dbReference type="InterPro" id="IPR037294">
    <property type="entry name" value="ABC_BtuC-like"/>
</dbReference>
<feature type="transmembrane region" description="Helical" evidence="8">
    <location>
        <begin position="328"/>
        <end position="346"/>
    </location>
</feature>
<comment type="similarity">
    <text evidence="2">Belongs to the binding-protein-dependent transport system permease family. FecCD subfamily.</text>
</comment>
<dbReference type="GO" id="GO:0005886">
    <property type="term" value="C:plasma membrane"/>
    <property type="evidence" value="ECO:0007669"/>
    <property type="project" value="UniProtKB-SubCell"/>
</dbReference>
<feature type="transmembrane region" description="Helical" evidence="8">
    <location>
        <begin position="85"/>
        <end position="105"/>
    </location>
</feature>
<dbReference type="InterPro" id="IPR000522">
    <property type="entry name" value="ABC_transptr_permease_BtuC"/>
</dbReference>
<feature type="transmembrane region" description="Helical" evidence="8">
    <location>
        <begin position="256"/>
        <end position="285"/>
    </location>
</feature>
<evidence type="ECO:0000256" key="2">
    <source>
        <dbReference type="ARBA" id="ARBA00007935"/>
    </source>
</evidence>
<dbReference type="EMBL" id="FOGQ01000013">
    <property type="protein sequence ID" value="SES23106.1"/>
    <property type="molecule type" value="Genomic_DNA"/>
</dbReference>
<feature type="transmembrane region" description="Helical" evidence="8">
    <location>
        <begin position="297"/>
        <end position="322"/>
    </location>
</feature>
<accession>A0A1H9VMZ2</accession>
<evidence type="ECO:0000256" key="5">
    <source>
        <dbReference type="ARBA" id="ARBA00022692"/>
    </source>
</evidence>
<feature type="transmembrane region" description="Helical" evidence="8">
    <location>
        <begin position="168"/>
        <end position="191"/>
    </location>
</feature>
<keyword evidence="4" id="KW-1003">Cell membrane</keyword>
<dbReference type="AlphaFoldDB" id="A0A1H9VMZ2"/>
<evidence type="ECO:0000256" key="7">
    <source>
        <dbReference type="ARBA" id="ARBA00023136"/>
    </source>
</evidence>
<evidence type="ECO:0000256" key="1">
    <source>
        <dbReference type="ARBA" id="ARBA00004651"/>
    </source>
</evidence>
<protein>
    <submittedName>
        <fullName evidence="9">Iron complex transport system permease protein</fullName>
    </submittedName>
</protein>
<evidence type="ECO:0000256" key="8">
    <source>
        <dbReference type="SAM" id="Phobius"/>
    </source>
</evidence>
<feature type="transmembrane region" description="Helical" evidence="8">
    <location>
        <begin position="139"/>
        <end position="162"/>
    </location>
</feature>
<dbReference type="GO" id="GO:0033214">
    <property type="term" value="P:siderophore-iron import into cell"/>
    <property type="evidence" value="ECO:0007669"/>
    <property type="project" value="TreeGrafter"/>
</dbReference>
<feature type="transmembrane region" description="Helical" evidence="8">
    <location>
        <begin position="111"/>
        <end position="132"/>
    </location>
</feature>
<sequence>MRCATACSTTTNLPTVKRTVTTAVVGGLILLVVMVVSMTMGVSSVSLAEIRGWATHSTGLFVDPAYPRPSTLRESILVDLRLPRVLMAALVGAILAVCGVVMQAITRNDLAEPYLLGISAGASTGAVVALIFSSWQWGITGGAAVGALLAFAVLMGLIGGRAEDATRLVLTGVLVGFLFDALTQLITTAFGDAEATRSALFWLLGVLGAARWDSLIVVALAGAVGLLVLWALARYLDAMALGGDIAYTMGVPVKTVSYVVLVAVSLLTAATVSAVGAIGFIGLIVPHAVRIIAGPKHVSLIPLSALVGAIFLVTADAFARVVFAPQEIPVGVITALIGVPLFFMVLRRKERQR</sequence>
<evidence type="ECO:0000256" key="6">
    <source>
        <dbReference type="ARBA" id="ARBA00022989"/>
    </source>
</evidence>
<keyword evidence="10" id="KW-1185">Reference proteome</keyword>
<evidence type="ECO:0000256" key="4">
    <source>
        <dbReference type="ARBA" id="ARBA00022475"/>
    </source>
</evidence>
<evidence type="ECO:0000313" key="9">
    <source>
        <dbReference type="EMBL" id="SES23106.1"/>
    </source>
</evidence>
<evidence type="ECO:0000256" key="3">
    <source>
        <dbReference type="ARBA" id="ARBA00022448"/>
    </source>
</evidence>
<dbReference type="Proteomes" id="UP000198929">
    <property type="component" value="Unassembled WGS sequence"/>
</dbReference>
<dbReference type="GO" id="GO:0022857">
    <property type="term" value="F:transmembrane transporter activity"/>
    <property type="evidence" value="ECO:0007669"/>
    <property type="project" value="InterPro"/>
</dbReference>
<feature type="transmembrane region" description="Helical" evidence="8">
    <location>
        <begin position="20"/>
        <end position="42"/>
    </location>
</feature>
<gene>
    <name evidence="9" type="ORF">SAMN05661109_02315</name>
</gene>
<name>A0A1H9VMZ2_9CORY</name>
<dbReference type="Pfam" id="PF01032">
    <property type="entry name" value="FecCD"/>
    <property type="match status" value="1"/>
</dbReference>
<comment type="subcellular location">
    <subcellularLocation>
        <location evidence="1">Cell membrane</location>
        <topology evidence="1">Multi-pass membrane protein</topology>
    </subcellularLocation>
</comment>
<dbReference type="Gene3D" id="1.10.3470.10">
    <property type="entry name" value="ABC transporter involved in vitamin B12 uptake, BtuC"/>
    <property type="match status" value="1"/>
</dbReference>
<keyword evidence="3" id="KW-0813">Transport</keyword>
<dbReference type="SUPFAM" id="SSF81345">
    <property type="entry name" value="ABC transporter involved in vitamin B12 uptake, BtuC"/>
    <property type="match status" value="1"/>
</dbReference>
<dbReference type="PANTHER" id="PTHR30472:SF67">
    <property type="entry name" value="PERMEASE OF ABC TRANSPORTER-RELATED"/>
    <property type="match status" value="1"/>
</dbReference>
<dbReference type="STRING" id="1121357.SAMN05661109_02315"/>